<dbReference type="InterPro" id="IPR051260">
    <property type="entry name" value="Diverse_substr_monoxygenases"/>
</dbReference>
<dbReference type="InterPro" id="IPR016215">
    <property type="entry name" value="NTA_MOA"/>
</dbReference>
<keyword evidence="2 6" id="KW-0288">FMN</keyword>
<sequence length="435" mass="47605">MPPLKKLHIGMSLAPTWLSGDAWRRPDSGVEGLYGSDLYLDIALRAEQAKLDFAFLPDSLFLNTTLLDSGTGFASLDPTLLLASIARETSRIGLLSTASTTFYPPYIVARQIQSLNWLSNGRAGWNIVTALDGNGNFGLSEMPSPEERYARAAEFTEVVRLLWESYPNEALKLDRESGRFADPSLVKVIDHEGAFFSVKGPLNLPRHGRVPIPLVQAGASDAGRAFAASVADAIFASTPDRSAAGDLRSDLRSRAEARGRRGDDIRLLPGLSLYLAPTRAEAQELFAETNARTSRERCLVTVHEMTGLDLSSWPADRPVRASDLPPPPEKVRSRTHSQLLRRMIERDEPTVEDLLRRPEVIGSAHWLVVGTPADAVAEIRDWATAGAIDGFVAFPGGSVESVRLFLEQVVPELSDLGLFRKDYAGATFFDHLSDN</sequence>
<feature type="binding site" evidence="6">
    <location>
        <position position="97"/>
    </location>
    <ligand>
        <name>FMN</name>
        <dbReference type="ChEBI" id="CHEBI:58210"/>
    </ligand>
</feature>
<evidence type="ECO:0000313" key="8">
    <source>
        <dbReference type="EMBL" id="POF29075.1"/>
    </source>
</evidence>
<evidence type="ECO:0000256" key="1">
    <source>
        <dbReference type="ARBA" id="ARBA00022630"/>
    </source>
</evidence>
<evidence type="ECO:0000256" key="2">
    <source>
        <dbReference type="ARBA" id="ARBA00022643"/>
    </source>
</evidence>
<evidence type="ECO:0000256" key="4">
    <source>
        <dbReference type="ARBA" id="ARBA00023033"/>
    </source>
</evidence>
<dbReference type="PANTHER" id="PTHR30011:SF16">
    <property type="entry name" value="C2H2 FINGER DOMAIN TRANSCRIPTION FACTOR (EUROFUNG)-RELATED"/>
    <property type="match status" value="1"/>
</dbReference>
<dbReference type="InterPro" id="IPR036661">
    <property type="entry name" value="Luciferase-like_sf"/>
</dbReference>
<proteinExistence type="inferred from homology"/>
<dbReference type="Proteomes" id="UP000236959">
    <property type="component" value="Unassembled WGS sequence"/>
</dbReference>
<name>A0A2S3UMZ9_9HYPH</name>
<evidence type="ECO:0000256" key="3">
    <source>
        <dbReference type="ARBA" id="ARBA00023002"/>
    </source>
</evidence>
<feature type="binding site" evidence="6">
    <location>
        <position position="149"/>
    </location>
    <ligand>
        <name>FMN</name>
        <dbReference type="ChEBI" id="CHEBI:58210"/>
    </ligand>
</feature>
<dbReference type="GO" id="GO:0016705">
    <property type="term" value="F:oxidoreductase activity, acting on paired donors, with incorporation or reduction of molecular oxygen"/>
    <property type="evidence" value="ECO:0007669"/>
    <property type="project" value="InterPro"/>
</dbReference>
<reference evidence="8 9" key="1">
    <citation type="submission" date="2018-01" db="EMBL/GenBank/DDBJ databases">
        <title>Genomic Encyclopedia of Archaeal and Bacterial Type Strains, Phase II (KMG-II): from individual species to whole genera.</title>
        <authorList>
            <person name="Goeker M."/>
        </authorList>
    </citation>
    <scope>NUCLEOTIDE SEQUENCE [LARGE SCALE GENOMIC DNA]</scope>
    <source>
        <strain evidence="8 9">DSM 17023</strain>
    </source>
</reference>
<evidence type="ECO:0000313" key="9">
    <source>
        <dbReference type="Proteomes" id="UP000236959"/>
    </source>
</evidence>
<dbReference type="AlphaFoldDB" id="A0A2S3UMZ9"/>
<dbReference type="SUPFAM" id="SSF51679">
    <property type="entry name" value="Bacterial luciferase-like"/>
    <property type="match status" value="1"/>
</dbReference>
<protein>
    <submittedName>
        <fullName evidence="8">FMN-dependent oxidoreductase (Nitrilotriacetate monooxygenase family)</fullName>
    </submittedName>
</protein>
<keyword evidence="9" id="KW-1185">Reference proteome</keyword>
<dbReference type="InterPro" id="IPR011251">
    <property type="entry name" value="Luciferase-like_dom"/>
</dbReference>
<dbReference type="OrthoDB" id="9779442at2"/>
<keyword evidence="4 8" id="KW-0503">Monooxygenase</keyword>
<evidence type="ECO:0000256" key="5">
    <source>
        <dbReference type="ARBA" id="ARBA00033748"/>
    </source>
</evidence>
<feature type="binding site" evidence="6">
    <location>
        <position position="220"/>
    </location>
    <ligand>
        <name>FMN</name>
        <dbReference type="ChEBI" id="CHEBI:58210"/>
    </ligand>
</feature>
<dbReference type="Pfam" id="PF00296">
    <property type="entry name" value="Bac_luciferase"/>
    <property type="match status" value="1"/>
</dbReference>
<dbReference type="NCBIfam" id="TIGR03860">
    <property type="entry name" value="FMN_nitrolo"/>
    <property type="match status" value="1"/>
</dbReference>
<dbReference type="EMBL" id="PPCN01000010">
    <property type="protein sequence ID" value="POF29075.1"/>
    <property type="molecule type" value="Genomic_DNA"/>
</dbReference>
<dbReference type="PANTHER" id="PTHR30011">
    <property type="entry name" value="ALKANESULFONATE MONOOXYGENASE-RELATED"/>
    <property type="match status" value="1"/>
</dbReference>
<organism evidence="8 9">
    <name type="scientific">Roseibium marinum</name>
    <dbReference type="NCBI Taxonomy" id="281252"/>
    <lineage>
        <taxon>Bacteria</taxon>
        <taxon>Pseudomonadati</taxon>
        <taxon>Pseudomonadota</taxon>
        <taxon>Alphaproteobacteria</taxon>
        <taxon>Hyphomicrobiales</taxon>
        <taxon>Stappiaceae</taxon>
        <taxon>Roseibium</taxon>
    </lineage>
</organism>
<dbReference type="Gene3D" id="3.20.20.30">
    <property type="entry name" value="Luciferase-like domain"/>
    <property type="match status" value="1"/>
</dbReference>
<accession>A0A2S3UMZ9</accession>
<keyword evidence="3" id="KW-0560">Oxidoreductase</keyword>
<evidence type="ECO:0000256" key="6">
    <source>
        <dbReference type="PIRSR" id="PIRSR000337-1"/>
    </source>
</evidence>
<dbReference type="RefSeq" id="WP_103224234.1">
    <property type="nucleotide sequence ID" value="NZ_PPCN01000010.1"/>
</dbReference>
<feature type="binding site" evidence="6">
    <location>
        <position position="58"/>
    </location>
    <ligand>
        <name>FMN</name>
        <dbReference type="ChEBI" id="CHEBI:58210"/>
    </ligand>
</feature>
<comment type="caution">
    <text evidence="8">The sequence shown here is derived from an EMBL/GenBank/DDBJ whole genome shotgun (WGS) entry which is preliminary data.</text>
</comment>
<dbReference type="PIRSF" id="PIRSF000337">
    <property type="entry name" value="NTA_MOA"/>
    <property type="match status" value="1"/>
</dbReference>
<feature type="domain" description="Luciferase-like" evidence="7">
    <location>
        <begin position="40"/>
        <end position="387"/>
    </location>
</feature>
<keyword evidence="1 6" id="KW-0285">Flavoprotein</keyword>
<gene>
    <name evidence="8" type="ORF">CLV41_11079</name>
</gene>
<evidence type="ECO:0000259" key="7">
    <source>
        <dbReference type="Pfam" id="PF00296"/>
    </source>
</evidence>
<dbReference type="GO" id="GO:0004497">
    <property type="term" value="F:monooxygenase activity"/>
    <property type="evidence" value="ECO:0007669"/>
    <property type="project" value="UniProtKB-KW"/>
</dbReference>
<comment type="similarity">
    <text evidence="5">Belongs to the NtaA/SnaA/DszA monooxygenase family.</text>
</comment>